<dbReference type="InterPro" id="IPR050109">
    <property type="entry name" value="HTH-type_TetR-like_transc_reg"/>
</dbReference>
<accession>A0A1E7LQI8</accession>
<keyword evidence="2" id="KW-0238">DNA-binding</keyword>
<dbReference type="OrthoDB" id="329481at2"/>
<dbReference type="SUPFAM" id="SSF48498">
    <property type="entry name" value="Tetracyclin repressor-like, C-terminal domain"/>
    <property type="match status" value="1"/>
</dbReference>
<feature type="region of interest" description="Disordered" evidence="4">
    <location>
        <begin position="226"/>
        <end position="252"/>
    </location>
</feature>
<feature type="region of interest" description="Disordered" evidence="4">
    <location>
        <begin position="1"/>
        <end position="21"/>
    </location>
</feature>
<dbReference type="Gene3D" id="1.10.357.10">
    <property type="entry name" value="Tetracycline Repressor, domain 2"/>
    <property type="match status" value="1"/>
</dbReference>
<dbReference type="SUPFAM" id="SSF46689">
    <property type="entry name" value="Homeodomain-like"/>
    <property type="match status" value="1"/>
</dbReference>
<evidence type="ECO:0000313" key="6">
    <source>
        <dbReference type="EMBL" id="OEV18431.1"/>
    </source>
</evidence>
<dbReference type="Proteomes" id="UP000175971">
    <property type="component" value="Unassembled WGS sequence"/>
</dbReference>
<sequence>MNERGKTGGRPGRKPGPAPSLTRDAVAAAALAEGIAVFSMPGVAARLGVGHSTLYRYVDSREDLVRAAIELAAARTPWPPADLPWRELLTGFADAVWEACEAFPGLAEVLLTTPASPPVMVDRLGRYGVALVGAGLSTRDAAVAVDFVGDLVLSSAVAMRGLDRTVPDAAGTPSTAREQYRDAWAAAPPGAHPFEAEFAAEETWHGRGWFDDKLAIFLDGLATRIAPTAPGTTETSETSETRGTPGPPEENA</sequence>
<evidence type="ECO:0000256" key="4">
    <source>
        <dbReference type="SAM" id="MobiDB-lite"/>
    </source>
</evidence>
<dbReference type="PATRIC" id="fig|518642.7.peg.6430"/>
<gene>
    <name evidence="6" type="ORF">AN221_22260</name>
</gene>
<dbReference type="EMBL" id="LJGZ01000093">
    <property type="protein sequence ID" value="OEV18431.1"/>
    <property type="molecule type" value="Genomic_DNA"/>
</dbReference>
<feature type="domain" description="HTH tetR-type" evidence="5">
    <location>
        <begin position="32"/>
        <end position="68"/>
    </location>
</feature>
<feature type="compositionally biased region" description="Low complexity" evidence="4">
    <location>
        <begin position="226"/>
        <end position="244"/>
    </location>
</feature>
<protein>
    <submittedName>
        <fullName evidence="6">TetR family transcriptional regulator</fullName>
    </submittedName>
</protein>
<dbReference type="InterPro" id="IPR009057">
    <property type="entry name" value="Homeodomain-like_sf"/>
</dbReference>
<organism evidence="6 7">
    <name type="scientific">Streptomyces nanshensis</name>
    <dbReference type="NCBI Taxonomy" id="518642"/>
    <lineage>
        <taxon>Bacteria</taxon>
        <taxon>Bacillati</taxon>
        <taxon>Actinomycetota</taxon>
        <taxon>Actinomycetes</taxon>
        <taxon>Kitasatosporales</taxon>
        <taxon>Streptomycetaceae</taxon>
        <taxon>Streptomyces</taxon>
    </lineage>
</organism>
<evidence type="ECO:0000256" key="1">
    <source>
        <dbReference type="ARBA" id="ARBA00023015"/>
    </source>
</evidence>
<proteinExistence type="predicted"/>
<evidence type="ECO:0000256" key="3">
    <source>
        <dbReference type="ARBA" id="ARBA00023163"/>
    </source>
</evidence>
<dbReference type="PANTHER" id="PTHR30055:SF151">
    <property type="entry name" value="TRANSCRIPTIONAL REGULATORY PROTEIN"/>
    <property type="match status" value="1"/>
</dbReference>
<dbReference type="Pfam" id="PF00440">
    <property type="entry name" value="TetR_N"/>
    <property type="match status" value="1"/>
</dbReference>
<keyword evidence="7" id="KW-1185">Reference proteome</keyword>
<evidence type="ECO:0000256" key="2">
    <source>
        <dbReference type="ARBA" id="ARBA00023125"/>
    </source>
</evidence>
<dbReference type="GO" id="GO:0003700">
    <property type="term" value="F:DNA-binding transcription factor activity"/>
    <property type="evidence" value="ECO:0007669"/>
    <property type="project" value="TreeGrafter"/>
</dbReference>
<dbReference type="InterPro" id="IPR001647">
    <property type="entry name" value="HTH_TetR"/>
</dbReference>
<dbReference type="RefSeq" id="WP_070202401.1">
    <property type="nucleotide sequence ID" value="NZ_LJGZ01000093.1"/>
</dbReference>
<dbReference type="PANTHER" id="PTHR30055">
    <property type="entry name" value="HTH-TYPE TRANSCRIPTIONAL REGULATOR RUTR"/>
    <property type="match status" value="1"/>
</dbReference>
<name>A0A1E7LQI8_9ACTN</name>
<dbReference type="Gene3D" id="1.10.10.60">
    <property type="entry name" value="Homeodomain-like"/>
    <property type="match status" value="1"/>
</dbReference>
<evidence type="ECO:0000313" key="7">
    <source>
        <dbReference type="Proteomes" id="UP000175971"/>
    </source>
</evidence>
<dbReference type="InterPro" id="IPR036271">
    <property type="entry name" value="Tet_transcr_reg_TetR-rel_C_sf"/>
</dbReference>
<dbReference type="GO" id="GO:0000976">
    <property type="term" value="F:transcription cis-regulatory region binding"/>
    <property type="evidence" value="ECO:0007669"/>
    <property type="project" value="TreeGrafter"/>
</dbReference>
<keyword evidence="3" id="KW-0804">Transcription</keyword>
<evidence type="ECO:0000259" key="5">
    <source>
        <dbReference type="Pfam" id="PF00440"/>
    </source>
</evidence>
<comment type="caution">
    <text evidence="6">The sequence shown here is derived from an EMBL/GenBank/DDBJ whole genome shotgun (WGS) entry which is preliminary data.</text>
</comment>
<reference evidence="6 7" key="1">
    <citation type="journal article" date="2016" name="Front. Microbiol.">
        <title>Comparative Genomics Analysis of Streptomyces Species Reveals Their Adaptation to the Marine Environment and Their Diversity at the Genomic Level.</title>
        <authorList>
            <person name="Tian X."/>
            <person name="Zhang Z."/>
            <person name="Yang T."/>
            <person name="Chen M."/>
            <person name="Li J."/>
            <person name="Chen F."/>
            <person name="Yang J."/>
            <person name="Li W."/>
            <person name="Zhang B."/>
            <person name="Zhang Z."/>
            <person name="Wu J."/>
            <person name="Zhang C."/>
            <person name="Long L."/>
            <person name="Xiao J."/>
        </authorList>
    </citation>
    <scope>NUCLEOTIDE SEQUENCE [LARGE SCALE GENOMIC DNA]</scope>
    <source>
        <strain evidence="6 7">SCSIO M10372</strain>
    </source>
</reference>
<keyword evidence="1" id="KW-0805">Transcription regulation</keyword>
<dbReference type="AlphaFoldDB" id="A0A1E7LQI8"/>